<organism evidence="2 3">
    <name type="scientific">Achromobacter insuavis AXX-A</name>
    <dbReference type="NCBI Taxonomy" id="1003200"/>
    <lineage>
        <taxon>Bacteria</taxon>
        <taxon>Pseudomonadati</taxon>
        <taxon>Pseudomonadota</taxon>
        <taxon>Betaproteobacteria</taxon>
        <taxon>Burkholderiales</taxon>
        <taxon>Alcaligenaceae</taxon>
        <taxon>Achromobacter</taxon>
    </lineage>
</organism>
<dbReference type="PANTHER" id="PTHR36180">
    <property type="entry name" value="DNA-BINDING PROTEIN-RELATED-RELATED"/>
    <property type="match status" value="1"/>
</dbReference>
<protein>
    <submittedName>
        <fullName evidence="2">Prophage antirepressor</fullName>
    </submittedName>
</protein>
<dbReference type="InterPro" id="IPR003497">
    <property type="entry name" value="BRO_N_domain"/>
</dbReference>
<dbReference type="Pfam" id="PF02498">
    <property type="entry name" value="Bro-N"/>
    <property type="match status" value="1"/>
</dbReference>
<comment type="caution">
    <text evidence="2">The sequence shown here is derived from an EMBL/GenBank/DDBJ whole genome shotgun (WGS) entry which is preliminary data.</text>
</comment>
<dbReference type="Proteomes" id="UP000004853">
    <property type="component" value="Unassembled WGS sequence"/>
</dbReference>
<reference evidence="2 3" key="1">
    <citation type="submission" date="2011-06" db="EMBL/GenBank/DDBJ databases">
        <authorList>
            <person name="Bador J."/>
            <person name="Amoureux L."/>
            <person name="Neuwirth C."/>
        </authorList>
    </citation>
    <scope>NUCLEOTIDE SEQUENCE [LARGE SCALE GENOMIC DNA]</scope>
    <source>
        <strain evidence="2 3">AXX-A</strain>
    </source>
</reference>
<dbReference type="eggNOG" id="COG3617">
    <property type="taxonomic scope" value="Bacteria"/>
</dbReference>
<name>F7TB74_9BURK</name>
<gene>
    <name evidence="2" type="ORF">AXXA_31132</name>
</gene>
<proteinExistence type="predicted"/>
<sequence length="252" mass="27420">MSKILPYQKDGFSIRAIEIGGEPWFVGKDVAAALGYADTVNAIKQHCKGVVKRHPLPTAGGIQDVRIINEPDLFRLVVNSALPAAERFERWVFEEVLPSIRKTGGYRAASPVRLVTEAARAFPPLFRAARLLGCDKNAAAIAANQAVMSATQVNLLQQLGHTHLEAENQEARFFTPTELGQMLGGLSGRKVNLLLAEAGMQAKRGDEWEALEAGQAFARIYDTGKKHGSGVPIQQVKWSSAVLPLLRKEDVA</sequence>
<dbReference type="OrthoDB" id="1042522at2"/>
<evidence type="ECO:0000313" key="3">
    <source>
        <dbReference type="Proteomes" id="UP000004853"/>
    </source>
</evidence>
<dbReference type="EMBL" id="AFRQ01000157">
    <property type="protein sequence ID" value="EGP42431.1"/>
    <property type="molecule type" value="Genomic_DNA"/>
</dbReference>
<dbReference type="SMART" id="SM01040">
    <property type="entry name" value="Bro-N"/>
    <property type="match status" value="1"/>
</dbReference>
<evidence type="ECO:0000259" key="1">
    <source>
        <dbReference type="PROSITE" id="PS51750"/>
    </source>
</evidence>
<dbReference type="AlphaFoldDB" id="F7TB74"/>
<evidence type="ECO:0000313" key="2">
    <source>
        <dbReference type="EMBL" id="EGP42431.1"/>
    </source>
</evidence>
<accession>F7TB74</accession>
<dbReference type="HOGENOM" id="CLU_046670_0_1_4"/>
<dbReference type="RefSeq" id="WP_006396241.1">
    <property type="nucleotide sequence ID" value="NZ_GL982460.1"/>
</dbReference>
<dbReference type="PANTHER" id="PTHR36180:SF2">
    <property type="entry name" value="BRO FAMILY PROTEIN"/>
    <property type="match status" value="1"/>
</dbReference>
<dbReference type="PATRIC" id="fig|1003200.3.peg.6132"/>
<dbReference type="PROSITE" id="PS51750">
    <property type="entry name" value="BRO_N"/>
    <property type="match status" value="1"/>
</dbReference>
<feature type="domain" description="Bro-N" evidence="1">
    <location>
        <begin position="1"/>
        <end position="104"/>
    </location>
</feature>